<keyword evidence="2" id="KW-0964">Secreted</keyword>
<dbReference type="Gene3D" id="2.60.120.830">
    <property type="match status" value="1"/>
</dbReference>
<dbReference type="Gene3D" id="2.20.100.10">
    <property type="entry name" value="Thrombospondin type-1 (TSP1) repeat"/>
    <property type="match status" value="1"/>
</dbReference>
<feature type="chain" id="PRO_5043135856" evidence="3">
    <location>
        <begin position="17"/>
        <end position="276"/>
    </location>
</feature>
<dbReference type="InterPro" id="IPR000884">
    <property type="entry name" value="TSP1_rpt"/>
</dbReference>
<dbReference type="GO" id="GO:0005576">
    <property type="term" value="C:extracellular region"/>
    <property type="evidence" value="ECO:0007669"/>
    <property type="project" value="UniProtKB-SubCell"/>
</dbReference>
<dbReference type="InterPro" id="IPR036383">
    <property type="entry name" value="TSP1_rpt_sf"/>
</dbReference>
<dbReference type="InterPro" id="IPR045371">
    <property type="entry name" value="ADAMTS_CR_3"/>
</dbReference>
<reference evidence="8" key="1">
    <citation type="submission" date="2016-04" db="UniProtKB">
        <authorList>
            <consortium name="WormBaseParasite"/>
        </authorList>
    </citation>
    <scope>IDENTIFICATION</scope>
</reference>
<keyword evidence="7" id="KW-1185">Reference proteome</keyword>
<keyword evidence="3" id="KW-0732">Signal</keyword>
<evidence type="ECO:0000259" key="5">
    <source>
        <dbReference type="Pfam" id="PF19236"/>
    </source>
</evidence>
<feature type="domain" description="ADAMTS/ADAMTS-like Spacer 1" evidence="4">
    <location>
        <begin position="166"/>
        <end position="253"/>
    </location>
</feature>
<evidence type="ECO:0000256" key="2">
    <source>
        <dbReference type="ARBA" id="ARBA00022525"/>
    </source>
</evidence>
<evidence type="ECO:0000256" key="3">
    <source>
        <dbReference type="SAM" id="SignalP"/>
    </source>
</evidence>
<evidence type="ECO:0000256" key="1">
    <source>
        <dbReference type="ARBA" id="ARBA00004613"/>
    </source>
</evidence>
<feature type="signal peptide" evidence="3">
    <location>
        <begin position="1"/>
        <end position="16"/>
    </location>
</feature>
<feature type="domain" description="ADAMTS/ADAMTS-like cysteine-rich" evidence="5">
    <location>
        <begin position="86"/>
        <end position="164"/>
    </location>
</feature>
<dbReference type="GO" id="GO:0006508">
    <property type="term" value="P:proteolysis"/>
    <property type="evidence" value="ECO:0007669"/>
    <property type="project" value="TreeGrafter"/>
</dbReference>
<gene>
    <name evidence="6" type="ORF">NBR_LOCUS17914</name>
</gene>
<dbReference type="InterPro" id="IPR050439">
    <property type="entry name" value="ADAMTS_ADAMTS-like"/>
</dbReference>
<dbReference type="PANTHER" id="PTHR13723:SF281">
    <property type="entry name" value="PAPILIN"/>
    <property type="match status" value="1"/>
</dbReference>
<evidence type="ECO:0000313" key="8">
    <source>
        <dbReference type="WBParaSite" id="NBR_0001791301-mRNA-1"/>
    </source>
</evidence>
<proteinExistence type="predicted"/>
<dbReference type="Proteomes" id="UP000271162">
    <property type="component" value="Unassembled WGS sequence"/>
</dbReference>
<protein>
    <submittedName>
        <fullName evidence="8">Papilin (inferred by orthology to a C. elegans protein)</fullName>
    </submittedName>
</protein>
<evidence type="ECO:0000259" key="4">
    <source>
        <dbReference type="Pfam" id="PF05986"/>
    </source>
</evidence>
<name>A0A158R3B6_NIPBR</name>
<dbReference type="InterPro" id="IPR010294">
    <property type="entry name" value="ADAMTS_spacer1"/>
</dbReference>
<dbReference type="AlphaFoldDB" id="A0A158R3B6"/>
<evidence type="ECO:0000313" key="7">
    <source>
        <dbReference type="Proteomes" id="UP000271162"/>
    </source>
</evidence>
<comment type="subcellular location">
    <subcellularLocation>
        <location evidence="1">Secreted</location>
    </subcellularLocation>
</comment>
<accession>A0A158R3B6</accession>
<dbReference type="SUPFAM" id="SSF82895">
    <property type="entry name" value="TSP-1 type 1 repeat"/>
    <property type="match status" value="1"/>
</dbReference>
<organism evidence="8">
    <name type="scientific">Nippostrongylus brasiliensis</name>
    <name type="common">Rat hookworm</name>
    <dbReference type="NCBI Taxonomy" id="27835"/>
    <lineage>
        <taxon>Eukaryota</taxon>
        <taxon>Metazoa</taxon>
        <taxon>Ecdysozoa</taxon>
        <taxon>Nematoda</taxon>
        <taxon>Chromadorea</taxon>
        <taxon>Rhabditida</taxon>
        <taxon>Rhabditina</taxon>
        <taxon>Rhabditomorpha</taxon>
        <taxon>Strongyloidea</taxon>
        <taxon>Heligmosomidae</taxon>
        <taxon>Nippostrongylus</taxon>
    </lineage>
</organism>
<dbReference type="GO" id="GO:0030198">
    <property type="term" value="P:extracellular matrix organization"/>
    <property type="evidence" value="ECO:0007669"/>
    <property type="project" value="TreeGrafter"/>
</dbReference>
<dbReference type="STRING" id="27835.A0A158R3B6"/>
<dbReference type="PROSITE" id="PS50092">
    <property type="entry name" value="TSP1"/>
    <property type="match status" value="1"/>
</dbReference>
<dbReference type="GO" id="GO:0004222">
    <property type="term" value="F:metalloendopeptidase activity"/>
    <property type="evidence" value="ECO:0007669"/>
    <property type="project" value="TreeGrafter"/>
</dbReference>
<dbReference type="PANTHER" id="PTHR13723">
    <property type="entry name" value="ADAMTS A DISINTEGRIN AND METALLOPROTEASE WITH THROMBOSPONDIN MOTIFS PROTEASE"/>
    <property type="match status" value="1"/>
</dbReference>
<reference evidence="6 7" key="2">
    <citation type="submission" date="2018-11" db="EMBL/GenBank/DDBJ databases">
        <authorList>
            <consortium name="Pathogen Informatics"/>
        </authorList>
    </citation>
    <scope>NUCLEOTIDE SEQUENCE [LARGE SCALE GENOMIC DNA]</scope>
</reference>
<dbReference type="EMBL" id="UYSL01023057">
    <property type="protein sequence ID" value="VDL81634.1"/>
    <property type="molecule type" value="Genomic_DNA"/>
</dbReference>
<dbReference type="Pfam" id="PF19236">
    <property type="entry name" value="ADAMTS_CR_3"/>
    <property type="match status" value="1"/>
</dbReference>
<dbReference type="WBParaSite" id="NBR_0001791301-mRNA-1">
    <property type="protein sequence ID" value="NBR_0001791301-mRNA-1"/>
    <property type="gene ID" value="NBR_0001791301"/>
</dbReference>
<sequence>MRALLLSVALFQALNAFSLFSSNEPTTPYLHPLSRPEISPAEARVKRQAYQVYVDGDSSVSLDKTGQSETGPWGPWTPEQCSRTCGGGVQTEKRQCSCELLCRPENAKFYYKWDDKVVDGTKCDSKGDDICVDGVCLPLGCDGKLGSDLKLDKCGVCDGDGSKCKTIAGRFDERNLSPGYHDVMRLPVGSTAIRIEEARPSSNNLAMKNTSDVFFLNGNSMIQVEKEVDINGVLFEYDDGKPERISAKGPLKEVRVERAFILLEAKYGRNLVKFPA</sequence>
<evidence type="ECO:0000313" key="6">
    <source>
        <dbReference type="EMBL" id="VDL81634.1"/>
    </source>
</evidence>
<dbReference type="GO" id="GO:0031012">
    <property type="term" value="C:extracellular matrix"/>
    <property type="evidence" value="ECO:0007669"/>
    <property type="project" value="TreeGrafter"/>
</dbReference>
<dbReference type="Pfam" id="PF05986">
    <property type="entry name" value="ADAMTS_spacer1"/>
    <property type="match status" value="1"/>
</dbReference>
<dbReference type="OMA" id="IRERQCN"/>